<dbReference type="EMBL" id="OX395133">
    <property type="protein sequence ID" value="CAI5781541.1"/>
    <property type="molecule type" value="Genomic_DNA"/>
</dbReference>
<dbReference type="PROSITE" id="PS51257">
    <property type="entry name" value="PROKAR_LIPOPROTEIN"/>
    <property type="match status" value="1"/>
</dbReference>
<keyword evidence="2" id="KW-1185">Reference proteome</keyword>
<organism evidence="1 2">
    <name type="scientific">Podarcis lilfordi</name>
    <name type="common">Lilford's wall lizard</name>
    <dbReference type="NCBI Taxonomy" id="74358"/>
    <lineage>
        <taxon>Eukaryota</taxon>
        <taxon>Metazoa</taxon>
        <taxon>Chordata</taxon>
        <taxon>Craniata</taxon>
        <taxon>Vertebrata</taxon>
        <taxon>Euteleostomi</taxon>
        <taxon>Lepidosauria</taxon>
        <taxon>Squamata</taxon>
        <taxon>Bifurcata</taxon>
        <taxon>Unidentata</taxon>
        <taxon>Episquamata</taxon>
        <taxon>Laterata</taxon>
        <taxon>Lacertibaenia</taxon>
        <taxon>Lacertidae</taxon>
        <taxon>Podarcis</taxon>
    </lineage>
</organism>
<protein>
    <submittedName>
        <fullName evidence="1">Uncharacterized protein</fullName>
    </submittedName>
</protein>
<name>A0AA35PA94_9SAUR</name>
<accession>A0AA35PA94</accession>
<gene>
    <name evidence="1" type="ORF">PODLI_1B007451</name>
</gene>
<evidence type="ECO:0000313" key="1">
    <source>
        <dbReference type="EMBL" id="CAI5781541.1"/>
    </source>
</evidence>
<dbReference type="Proteomes" id="UP001178461">
    <property type="component" value="Chromosome 8"/>
</dbReference>
<proteinExistence type="predicted"/>
<evidence type="ECO:0000313" key="2">
    <source>
        <dbReference type="Proteomes" id="UP001178461"/>
    </source>
</evidence>
<sequence length="148" mass="16851">MQVIRGGNLVVPLPYYSPPCRSLPLLFFATACYHLIPRTHKNRLPKGPRSECRGKKKTTEVVYIAYDETSADNVIWVFGAYLPPEQLLQAVCYLAKDLAVEVIFLPLIIYDLLQEFLEEIKISGRATEGPIQQKEQEGLPMQQNFILL</sequence>
<dbReference type="AlphaFoldDB" id="A0AA35PA94"/>
<reference evidence="1" key="1">
    <citation type="submission" date="2022-12" db="EMBL/GenBank/DDBJ databases">
        <authorList>
            <person name="Alioto T."/>
            <person name="Alioto T."/>
            <person name="Gomez Garrido J."/>
        </authorList>
    </citation>
    <scope>NUCLEOTIDE SEQUENCE</scope>
</reference>